<dbReference type="PANTHER" id="PTHR42865">
    <property type="entry name" value="PROTON/GLUTAMATE-ASPARTATE SYMPORTER"/>
    <property type="match status" value="1"/>
</dbReference>
<dbReference type="AlphaFoldDB" id="S3K0T4"/>
<dbReference type="PANTHER" id="PTHR42865:SF7">
    <property type="entry name" value="PROTON_GLUTAMATE-ASPARTATE SYMPORTER"/>
    <property type="match status" value="1"/>
</dbReference>
<evidence type="ECO:0000256" key="3">
    <source>
        <dbReference type="ARBA" id="ARBA00022475"/>
    </source>
</evidence>
<feature type="transmembrane region" description="Helical" evidence="7">
    <location>
        <begin position="175"/>
        <end position="198"/>
    </location>
</feature>
<comment type="subcellular location">
    <subcellularLocation>
        <location evidence="1">Cell membrane</location>
        <topology evidence="1">Multi-pass membrane protein</topology>
    </subcellularLocation>
</comment>
<evidence type="ECO:0008006" key="10">
    <source>
        <dbReference type="Google" id="ProtNLM"/>
    </source>
</evidence>
<dbReference type="GO" id="GO:0015293">
    <property type="term" value="F:symporter activity"/>
    <property type="evidence" value="ECO:0007669"/>
    <property type="project" value="UniProtKB-KW"/>
</dbReference>
<dbReference type="Pfam" id="PF00375">
    <property type="entry name" value="SDF"/>
    <property type="match status" value="1"/>
</dbReference>
<evidence type="ECO:0000256" key="7">
    <source>
        <dbReference type="SAM" id="Phobius"/>
    </source>
</evidence>
<feature type="transmembrane region" description="Helical" evidence="7">
    <location>
        <begin position="287"/>
        <end position="311"/>
    </location>
</feature>
<feature type="transmembrane region" description="Helical" evidence="7">
    <location>
        <begin position="210"/>
        <end position="232"/>
    </location>
</feature>
<dbReference type="SUPFAM" id="SSF118215">
    <property type="entry name" value="Proton glutamate symport protein"/>
    <property type="match status" value="1"/>
</dbReference>
<evidence type="ECO:0000256" key="2">
    <source>
        <dbReference type="ARBA" id="ARBA00022448"/>
    </source>
</evidence>
<reference evidence="8 9" key="1">
    <citation type="submission" date="2013-04" db="EMBL/GenBank/DDBJ databases">
        <title>The Genome Sequence of Treponema maltophilum ATCC 51939.</title>
        <authorList>
            <consortium name="The Broad Institute Genomics Platform"/>
            <person name="Earl A."/>
            <person name="Ward D."/>
            <person name="Feldgarden M."/>
            <person name="Gevers D."/>
            <person name="Leonetti C."/>
            <person name="Blanton J.M."/>
            <person name="Dewhirst F.E."/>
            <person name="Izard J."/>
            <person name="Walker B."/>
            <person name="Young S."/>
            <person name="Zeng Q."/>
            <person name="Gargeya S."/>
            <person name="Fitzgerald M."/>
            <person name="Haas B."/>
            <person name="Abouelleil A."/>
            <person name="Allen A.W."/>
            <person name="Alvarado L."/>
            <person name="Arachchi H.M."/>
            <person name="Berlin A.M."/>
            <person name="Chapman S.B."/>
            <person name="Gainer-Dewar J."/>
            <person name="Goldberg J."/>
            <person name="Griggs A."/>
            <person name="Gujja S."/>
            <person name="Hansen M."/>
            <person name="Howarth C."/>
            <person name="Imamovic A."/>
            <person name="Ireland A."/>
            <person name="Larimer J."/>
            <person name="McCowan C."/>
            <person name="Murphy C."/>
            <person name="Pearson M."/>
            <person name="Poon T.W."/>
            <person name="Priest M."/>
            <person name="Roberts A."/>
            <person name="Saif S."/>
            <person name="Shea T."/>
            <person name="Sisk P."/>
            <person name="Sykes S."/>
            <person name="Wortman J."/>
            <person name="Nusbaum C."/>
            <person name="Birren B."/>
        </authorList>
    </citation>
    <scope>NUCLEOTIDE SEQUENCE [LARGE SCALE GENOMIC DNA]</scope>
    <source>
        <strain evidence="8 9">ATCC 51939</strain>
    </source>
</reference>
<dbReference type="PATRIC" id="fig|1125699.3.peg.2233"/>
<feature type="transmembrane region" description="Helical" evidence="7">
    <location>
        <begin position="244"/>
        <end position="267"/>
    </location>
</feature>
<evidence type="ECO:0000313" key="9">
    <source>
        <dbReference type="Proteomes" id="UP000014541"/>
    </source>
</evidence>
<name>S3K0T4_TREMA</name>
<feature type="transmembrane region" description="Helical" evidence="7">
    <location>
        <begin position="132"/>
        <end position="154"/>
    </location>
</feature>
<dbReference type="HOGENOM" id="CLU_056006_0_0_12"/>
<feature type="transmembrane region" description="Helical" evidence="7">
    <location>
        <begin position="371"/>
        <end position="394"/>
    </location>
</feature>
<feature type="transmembrane region" description="Helical" evidence="7">
    <location>
        <begin position="323"/>
        <end position="351"/>
    </location>
</feature>
<dbReference type="STRING" id="1125699.HMPREF9194_02213"/>
<dbReference type="OrthoDB" id="368112at2"/>
<feature type="transmembrane region" description="Helical" evidence="7">
    <location>
        <begin position="72"/>
        <end position="97"/>
    </location>
</feature>
<proteinExistence type="predicted"/>
<evidence type="ECO:0000256" key="4">
    <source>
        <dbReference type="ARBA" id="ARBA00022692"/>
    </source>
</evidence>
<keyword evidence="6 7" id="KW-0472">Membrane</keyword>
<evidence type="ECO:0000313" key="8">
    <source>
        <dbReference type="EMBL" id="EPF31858.1"/>
    </source>
</evidence>
<gene>
    <name evidence="8" type="ORF">HMPREF9194_02213</name>
</gene>
<protein>
    <recommendedName>
        <fullName evidence="10">Dicarboxylate/amino acid:cation symporter</fullName>
    </recommendedName>
</protein>
<keyword evidence="9" id="KW-1185">Reference proteome</keyword>
<evidence type="ECO:0000256" key="6">
    <source>
        <dbReference type="ARBA" id="ARBA00023136"/>
    </source>
</evidence>
<feature type="transmembrane region" description="Helical" evidence="7">
    <location>
        <begin position="7"/>
        <end position="23"/>
    </location>
</feature>
<dbReference type="eggNOG" id="COG1301">
    <property type="taxonomic scope" value="Bacteria"/>
</dbReference>
<keyword evidence="3" id="KW-1003">Cell membrane</keyword>
<sequence length="409" mass="44510">MKIWIKFLIGCTLGILLALFLPFEHIQLKAFFKFCAELTVRMGRYFLLPVLFFNMTIAVTKLRDTRKLLRTGLFTLITGAGITLITTLIGIVSALIIKLPRIPISVEKLSEPISLNLSEHFLSLFPYNGVGALFDGAFLLPVFVLAGFLGAGFASDSIRAKPAFTLFDSLSRISYAVLSFFTDLIAIGIIAVSCMWALTFFETLASGTFTGLFLLLIADTVIIIAGLLPVLLRFLCRENHPYKVLFAGIAPIIGALFSGDVNFSLALNLRHAKDSLGIRRRIGAVSMPIFSVFARGGTAMVIAVSFIVVLRSYSSLGIFFSDILWLTGLSFGISFCLGSFPTGGAFAALTILCTVYGRGFEAGYLLLKPAAAVICAFAAAIDTAISLFATYYVASREKMVIHKELKQYV</sequence>
<comment type="caution">
    <text evidence="8">The sequence shown here is derived from an EMBL/GenBank/DDBJ whole genome shotgun (WGS) entry which is preliminary data.</text>
</comment>
<dbReference type="GO" id="GO:0005886">
    <property type="term" value="C:plasma membrane"/>
    <property type="evidence" value="ECO:0007669"/>
    <property type="project" value="UniProtKB-SubCell"/>
</dbReference>
<dbReference type="Proteomes" id="UP000014541">
    <property type="component" value="Unassembled WGS sequence"/>
</dbReference>
<organism evidence="8 9">
    <name type="scientific">Treponema maltophilum ATCC 51939</name>
    <dbReference type="NCBI Taxonomy" id="1125699"/>
    <lineage>
        <taxon>Bacteria</taxon>
        <taxon>Pseudomonadati</taxon>
        <taxon>Spirochaetota</taxon>
        <taxon>Spirochaetia</taxon>
        <taxon>Spirochaetales</taxon>
        <taxon>Treponemataceae</taxon>
        <taxon>Treponema</taxon>
    </lineage>
</organism>
<evidence type="ECO:0000256" key="5">
    <source>
        <dbReference type="ARBA" id="ARBA00022989"/>
    </source>
</evidence>
<dbReference type="InterPro" id="IPR001991">
    <property type="entry name" value="Na-dicarboxylate_symporter"/>
</dbReference>
<dbReference type="RefSeq" id="WP_016526466.1">
    <property type="nucleotide sequence ID" value="NZ_KE332518.1"/>
</dbReference>
<keyword evidence="4 7" id="KW-0812">Transmembrane</keyword>
<accession>S3K0T4</accession>
<feature type="transmembrane region" description="Helical" evidence="7">
    <location>
        <begin position="43"/>
        <end position="60"/>
    </location>
</feature>
<keyword evidence="2" id="KW-0813">Transport</keyword>
<dbReference type="InterPro" id="IPR036458">
    <property type="entry name" value="Na:dicarbo_symporter_sf"/>
</dbReference>
<evidence type="ECO:0000256" key="1">
    <source>
        <dbReference type="ARBA" id="ARBA00004651"/>
    </source>
</evidence>
<dbReference type="EMBL" id="ATFF01000006">
    <property type="protein sequence ID" value="EPF31858.1"/>
    <property type="molecule type" value="Genomic_DNA"/>
</dbReference>
<dbReference type="Gene3D" id="1.10.3860.10">
    <property type="entry name" value="Sodium:dicarboxylate symporter"/>
    <property type="match status" value="1"/>
</dbReference>
<keyword evidence="5 7" id="KW-1133">Transmembrane helix</keyword>